<evidence type="ECO:0000256" key="8">
    <source>
        <dbReference type="SAM" id="MobiDB-lite"/>
    </source>
</evidence>
<evidence type="ECO:0000256" key="4">
    <source>
        <dbReference type="ARBA" id="ARBA00022777"/>
    </source>
</evidence>
<dbReference type="InterPro" id="IPR017441">
    <property type="entry name" value="Protein_kinase_ATP_BS"/>
</dbReference>
<evidence type="ECO:0000256" key="5">
    <source>
        <dbReference type="ARBA" id="ARBA00022840"/>
    </source>
</evidence>
<keyword evidence="10" id="KW-1185">Reference proteome</keyword>
<dbReference type="PROSITE" id="PS50011">
    <property type="entry name" value="PROTEIN_KINASE_DOM"/>
    <property type="match status" value="1"/>
</dbReference>
<evidence type="ECO:0000256" key="3">
    <source>
        <dbReference type="ARBA" id="ARBA00022741"/>
    </source>
</evidence>
<dbReference type="PANTHER" id="PTHR24353">
    <property type="entry name" value="CYCLIC NUCLEOTIDE-DEPENDENT PROTEIN KINASE"/>
    <property type="match status" value="1"/>
</dbReference>
<dbReference type="Proteomes" id="UP000887565">
    <property type="component" value="Unplaced"/>
</dbReference>
<name>A0A915KRY2_ROMCU</name>
<evidence type="ECO:0000313" key="10">
    <source>
        <dbReference type="Proteomes" id="UP000887565"/>
    </source>
</evidence>
<dbReference type="GO" id="GO:0005829">
    <property type="term" value="C:cytosol"/>
    <property type="evidence" value="ECO:0007669"/>
    <property type="project" value="TreeGrafter"/>
</dbReference>
<keyword evidence="5 6" id="KW-0067">ATP-binding</keyword>
<evidence type="ECO:0000259" key="9">
    <source>
        <dbReference type="PROSITE" id="PS50011"/>
    </source>
</evidence>
<organism evidence="10 11">
    <name type="scientific">Romanomermis culicivorax</name>
    <name type="common">Nematode worm</name>
    <dbReference type="NCBI Taxonomy" id="13658"/>
    <lineage>
        <taxon>Eukaryota</taxon>
        <taxon>Metazoa</taxon>
        <taxon>Ecdysozoa</taxon>
        <taxon>Nematoda</taxon>
        <taxon>Enoplea</taxon>
        <taxon>Dorylaimia</taxon>
        <taxon>Mermithida</taxon>
        <taxon>Mermithoidea</taxon>
        <taxon>Mermithidae</taxon>
        <taxon>Romanomermis</taxon>
    </lineage>
</organism>
<reference evidence="11" key="1">
    <citation type="submission" date="2022-11" db="UniProtKB">
        <authorList>
            <consortium name="WormBaseParasite"/>
        </authorList>
    </citation>
    <scope>IDENTIFICATION</scope>
</reference>
<dbReference type="AlphaFoldDB" id="A0A915KRY2"/>
<dbReference type="OMA" id="DENSPCH"/>
<proteinExistence type="inferred from homology"/>
<dbReference type="PROSITE" id="PS00108">
    <property type="entry name" value="PROTEIN_KINASE_ST"/>
    <property type="match status" value="1"/>
</dbReference>
<dbReference type="InterPro" id="IPR000719">
    <property type="entry name" value="Prot_kinase_dom"/>
</dbReference>
<feature type="compositionally biased region" description="Acidic residues" evidence="8">
    <location>
        <begin position="69"/>
        <end position="90"/>
    </location>
</feature>
<keyword evidence="1 7" id="KW-0723">Serine/threonine-protein kinase</keyword>
<dbReference type="GO" id="GO:0005524">
    <property type="term" value="F:ATP binding"/>
    <property type="evidence" value="ECO:0007669"/>
    <property type="project" value="UniProtKB-UniRule"/>
</dbReference>
<dbReference type="InterPro" id="IPR011009">
    <property type="entry name" value="Kinase-like_dom_sf"/>
</dbReference>
<feature type="region of interest" description="Disordered" evidence="8">
    <location>
        <begin position="33"/>
        <end position="90"/>
    </location>
</feature>
<dbReference type="PANTHER" id="PTHR24353:SF37">
    <property type="entry name" value="CAMP-DEPENDENT PROTEIN KINASE CATALYTIC SUBUNIT PRKX"/>
    <property type="match status" value="1"/>
</dbReference>
<keyword evidence="4" id="KW-0418">Kinase</keyword>
<dbReference type="InterPro" id="IPR008271">
    <property type="entry name" value="Ser/Thr_kinase_AS"/>
</dbReference>
<comment type="similarity">
    <text evidence="7">Belongs to the protein kinase superfamily.</text>
</comment>
<dbReference type="CDD" id="cd05580">
    <property type="entry name" value="STKc_PKA_like"/>
    <property type="match status" value="1"/>
</dbReference>
<dbReference type="PROSITE" id="PS00107">
    <property type="entry name" value="PROTEIN_KINASE_ATP"/>
    <property type="match status" value="1"/>
</dbReference>
<feature type="domain" description="Protein kinase" evidence="9">
    <location>
        <begin position="183"/>
        <end position="437"/>
    </location>
</feature>
<evidence type="ECO:0000256" key="2">
    <source>
        <dbReference type="ARBA" id="ARBA00022679"/>
    </source>
</evidence>
<evidence type="ECO:0000256" key="1">
    <source>
        <dbReference type="ARBA" id="ARBA00022527"/>
    </source>
</evidence>
<evidence type="ECO:0000256" key="7">
    <source>
        <dbReference type="RuleBase" id="RU000304"/>
    </source>
</evidence>
<feature type="binding site" evidence="6">
    <location>
        <position position="212"/>
    </location>
    <ligand>
        <name>ATP</name>
        <dbReference type="ChEBI" id="CHEBI:30616"/>
    </ligand>
</feature>
<accession>A0A915KRY2</accession>
<dbReference type="Gene3D" id="1.10.510.10">
    <property type="entry name" value="Transferase(Phosphotransferase) domain 1"/>
    <property type="match status" value="1"/>
</dbReference>
<dbReference type="GO" id="GO:0004691">
    <property type="term" value="F:cAMP-dependent protein kinase activity"/>
    <property type="evidence" value="ECO:0007669"/>
    <property type="project" value="TreeGrafter"/>
</dbReference>
<dbReference type="SMART" id="SM00220">
    <property type="entry name" value="S_TKc"/>
    <property type="match status" value="1"/>
</dbReference>
<sequence>MLHQVRSTPCTRWLGAVNERSCSSSSSAAVSATSEYFSCSTPPPLTPTPGDVTDKKKRDERTTTKDKPDSEEDEEEIEVEDDDDYVDTLDENSPCHCFDQTFDYSVDEDPSNYAQYSKDPRRRNWSIQTDGGNDDDENSSVEITIPLKKVADKLTNGNGNGHNVCESVRVVLKRKPEPDVNRYDRICTLGVGTFGRVTLVRLKNTVQYYALKSMNIRHIVENEQEDHVNSERKILEMIDHPFITKLYWAYKDKKFLYMLFDYMPGGELFSYLRSNGYFANETARFYAAEILLALEHLHSKSIVYRDLKPENLLLDAQGHLVLIDFGFAKVLRDRTWTICGTAEYLAPEIIESKGHNKAVDFWAFGILIYEMLIGRPPFRAETQYDTYQKILECKLKFPKRFYANAKDLIKKLLVVDRTQRLGNLKGSAQDVKDHVWFKRINFDDLLNKRIK</sequence>
<evidence type="ECO:0000256" key="6">
    <source>
        <dbReference type="PROSITE-ProRule" id="PRU10141"/>
    </source>
</evidence>
<evidence type="ECO:0000313" key="11">
    <source>
        <dbReference type="WBParaSite" id="nRc.2.0.1.t41654-RA"/>
    </source>
</evidence>
<keyword evidence="3 6" id="KW-0547">Nucleotide-binding</keyword>
<keyword evidence="2" id="KW-0808">Transferase</keyword>
<feature type="compositionally biased region" description="Basic and acidic residues" evidence="8">
    <location>
        <begin position="52"/>
        <end position="68"/>
    </location>
</feature>
<protein>
    <submittedName>
        <fullName evidence="11">Protein kinase domain-containing protein</fullName>
    </submittedName>
</protein>
<dbReference type="Gene3D" id="3.30.200.20">
    <property type="entry name" value="Phosphorylase Kinase, domain 1"/>
    <property type="match status" value="1"/>
</dbReference>
<feature type="region of interest" description="Disordered" evidence="8">
    <location>
        <begin position="108"/>
        <end position="139"/>
    </location>
</feature>
<dbReference type="Pfam" id="PF00069">
    <property type="entry name" value="Pkinase"/>
    <property type="match status" value="1"/>
</dbReference>
<dbReference type="WBParaSite" id="nRc.2.0.1.t41654-RA">
    <property type="protein sequence ID" value="nRc.2.0.1.t41654-RA"/>
    <property type="gene ID" value="nRc.2.0.1.g41654"/>
</dbReference>
<dbReference type="SUPFAM" id="SSF56112">
    <property type="entry name" value="Protein kinase-like (PK-like)"/>
    <property type="match status" value="1"/>
</dbReference>
<dbReference type="GO" id="GO:0005952">
    <property type="term" value="C:cAMP-dependent protein kinase complex"/>
    <property type="evidence" value="ECO:0007669"/>
    <property type="project" value="TreeGrafter"/>
</dbReference>
<dbReference type="FunFam" id="1.10.510.10:FF:000005">
    <property type="entry name" value="cAMP-dependent protein kinase catalytic subunit alpha"/>
    <property type="match status" value="1"/>
</dbReference>